<name>A0A1V3K7E6_9PAST</name>
<dbReference type="AlphaFoldDB" id="A0A1V3K7E6"/>
<keyword evidence="5" id="KW-1185">Reference proteome</keyword>
<feature type="transmembrane region" description="Helical" evidence="1">
    <location>
        <begin position="88"/>
        <end position="111"/>
    </location>
</feature>
<reference evidence="2" key="3">
    <citation type="submission" date="2023-08" db="EMBL/GenBank/DDBJ databases">
        <authorList>
            <person name="Greenberg J.M."/>
            <person name="Romero R."/>
            <person name="Winters A.D."/>
            <person name="Galaz J."/>
            <person name="Garcia-Flores V."/>
            <person name="Arenas-Hernandez M."/>
            <person name="Panzer J."/>
            <person name="Shaffer Z."/>
            <person name="Kracht D.J."/>
            <person name="Gomez-Lopez N."/>
            <person name="Theis K.R."/>
        </authorList>
    </citation>
    <scope>NUCLEOTIDE SEQUENCE</scope>
    <source>
        <strain evidence="2">MAC-C1-H1</strain>
    </source>
</reference>
<feature type="transmembrane region" description="Helical" evidence="1">
    <location>
        <begin position="155"/>
        <end position="179"/>
    </location>
</feature>
<feature type="transmembrane region" description="Helical" evidence="1">
    <location>
        <begin position="54"/>
        <end position="76"/>
    </location>
</feature>
<proteinExistence type="predicted"/>
<gene>
    <name evidence="3" type="ORF">D3M78_07155</name>
    <name evidence="2" type="ORF">MUU45_000652</name>
</gene>
<dbReference type="Proteomes" id="UP000306758">
    <property type="component" value="Unassembled WGS sequence"/>
</dbReference>
<dbReference type="EMBL" id="QXNI01000040">
    <property type="protein sequence ID" value="THA08705.1"/>
    <property type="molecule type" value="Genomic_DNA"/>
</dbReference>
<dbReference type="EMBL" id="JALJCU010000008">
    <property type="protein sequence ID" value="MCQ9120837.1"/>
    <property type="molecule type" value="Genomic_DNA"/>
</dbReference>
<reference evidence="2 5" key="2">
    <citation type="journal article" date="2022" name="Microbiol. Spectr.">
        <title>Microbiota of the Pregnant Mouse: Characterization of the Bacterial Communities in the Oral Cavity, Lung, Intestine, and Vagina through Culture and DNA Sequencing.</title>
        <authorList>
            <person name="Greenberg J.M."/>
            <person name="Romero R."/>
            <person name="Winters A.D."/>
            <person name="Galaz J."/>
            <person name="Garcia-Flores V."/>
            <person name="Arenas-Hernandez M."/>
            <person name="Panzer J."/>
            <person name="Shaffer Z."/>
            <person name="Kracht D.J."/>
            <person name="Gomez-Lopez N."/>
            <person name="Theis K.R."/>
        </authorList>
    </citation>
    <scope>NUCLEOTIDE SEQUENCE [LARGE SCALE GENOMIC DNA]</scope>
    <source>
        <strain evidence="2 5">MAC-C1-H1</strain>
    </source>
</reference>
<keyword evidence="1" id="KW-0472">Membrane</keyword>
<keyword evidence="1" id="KW-0812">Transmembrane</keyword>
<organism evidence="3 4">
    <name type="scientific">Rodentibacter pneumotropicus</name>
    <dbReference type="NCBI Taxonomy" id="758"/>
    <lineage>
        <taxon>Bacteria</taxon>
        <taxon>Pseudomonadati</taxon>
        <taxon>Pseudomonadota</taxon>
        <taxon>Gammaproteobacteria</taxon>
        <taxon>Pasteurellales</taxon>
        <taxon>Pasteurellaceae</taxon>
        <taxon>Rodentibacter</taxon>
    </lineage>
</organism>
<protein>
    <submittedName>
        <fullName evidence="3">Uncharacterized protein</fullName>
    </submittedName>
</protein>
<reference evidence="3 4" key="1">
    <citation type="journal article" date="2019" name="Vet. Microbiol.">
        <title>Development of multi locus sequence typing (MLST) of Rodentibacter pneumotropicus.</title>
        <authorList>
            <person name="Adhikary S."/>
            <person name="Bisgaard M."/>
            <person name="Boot R."/>
            <person name="Benga L."/>
            <person name="Nicklas W."/>
            <person name="Christensen H."/>
        </authorList>
    </citation>
    <scope>NUCLEOTIDE SEQUENCE [LARGE SCALE GENOMIC DNA]</scope>
    <source>
        <strain evidence="3 4">Ac84</strain>
    </source>
</reference>
<comment type="caution">
    <text evidence="3">The sequence shown here is derived from an EMBL/GenBank/DDBJ whole genome shotgun (WGS) entry which is preliminary data.</text>
</comment>
<evidence type="ECO:0000313" key="2">
    <source>
        <dbReference type="EMBL" id="MCQ9120837.1"/>
    </source>
</evidence>
<dbReference type="Proteomes" id="UP001206350">
    <property type="component" value="Unassembled WGS sequence"/>
</dbReference>
<sequence length="242" mass="27901">MKTNSNIIINSSFFIAYISFLGWSVAYIHGWAKFYYYGYPWEFVEVGINNIARALGYVLFVSMIIFITCAIGWIIIRSAKRVFSRTTVASIRTFVVLSIVFTPLLVQLSLITHKTDYVIISIYLLGAIAISLICKKHSYHISIKKIIRDIKNHKIHLLTALTIVYFYFALSAFMIGYYAQIFPKTYAQITLSEEDYYIFGRCNGTFILIQDIGKKNSDFFIYPCMNNIKPCKVTIENKSIKN</sequence>
<evidence type="ECO:0000313" key="4">
    <source>
        <dbReference type="Proteomes" id="UP000306758"/>
    </source>
</evidence>
<feature type="transmembrane region" description="Helical" evidence="1">
    <location>
        <begin position="12"/>
        <end position="34"/>
    </location>
</feature>
<evidence type="ECO:0000256" key="1">
    <source>
        <dbReference type="SAM" id="Phobius"/>
    </source>
</evidence>
<evidence type="ECO:0000313" key="5">
    <source>
        <dbReference type="Proteomes" id="UP001206350"/>
    </source>
</evidence>
<accession>A0A1V3K7E6</accession>
<keyword evidence="1" id="KW-1133">Transmembrane helix</keyword>
<evidence type="ECO:0000313" key="3">
    <source>
        <dbReference type="EMBL" id="THA08705.1"/>
    </source>
</evidence>
<feature type="transmembrane region" description="Helical" evidence="1">
    <location>
        <begin position="117"/>
        <end position="134"/>
    </location>
</feature>
<dbReference type="RefSeq" id="WP_077664324.1">
    <property type="nucleotide sequence ID" value="NZ_JALJCU010000008.1"/>
</dbReference>